<evidence type="ECO:0000313" key="2">
    <source>
        <dbReference type="Proteomes" id="UP000827138"/>
    </source>
</evidence>
<protein>
    <submittedName>
        <fullName evidence="1">Transporter substrate-binding domain-containing protein</fullName>
    </submittedName>
</protein>
<dbReference type="EMBL" id="CP080647">
    <property type="protein sequence ID" value="QYX78666.1"/>
    <property type="molecule type" value="Genomic_DNA"/>
</dbReference>
<accession>A0ABX8XTW5</accession>
<dbReference type="Proteomes" id="UP000827138">
    <property type="component" value="Chromosome"/>
</dbReference>
<keyword evidence="2" id="KW-1185">Reference proteome</keyword>
<sequence length="70" mass="7640">MPPGRAPSGSPGVPQLVEDLGTQIDAMIEDGTYVRLYRKHFHDPIAADLLTVRRKPASQIASTDLEPTKI</sequence>
<gene>
    <name evidence="1" type="ORF">K1J60_20890</name>
</gene>
<reference evidence="1 2" key="1">
    <citation type="submission" date="2021-08" db="EMBL/GenBank/DDBJ databases">
        <authorList>
            <person name="Ping M."/>
        </authorList>
    </citation>
    <scope>NUCLEOTIDE SEQUENCE [LARGE SCALE GENOMIC DNA]</scope>
    <source>
        <strain evidence="1 2">MG28</strain>
    </source>
</reference>
<proteinExistence type="predicted"/>
<evidence type="ECO:0000313" key="1">
    <source>
        <dbReference type="EMBL" id="QYX78666.1"/>
    </source>
</evidence>
<name>A0ABX8XTW5_9ACTN</name>
<organism evidence="1 2">
    <name type="scientific">Streptomyces akebiae</name>
    <dbReference type="NCBI Taxonomy" id="2865673"/>
    <lineage>
        <taxon>Bacteria</taxon>
        <taxon>Bacillati</taxon>
        <taxon>Actinomycetota</taxon>
        <taxon>Actinomycetes</taxon>
        <taxon>Kitasatosporales</taxon>
        <taxon>Streptomycetaceae</taxon>
        <taxon>Streptomyces</taxon>
    </lineage>
</organism>
<dbReference type="RefSeq" id="WP_220647536.1">
    <property type="nucleotide sequence ID" value="NZ_CP080647.1"/>
</dbReference>